<proteinExistence type="predicted"/>
<gene>
    <name evidence="1" type="ORF">E4U01_08495</name>
</gene>
<evidence type="ECO:0000313" key="2">
    <source>
        <dbReference type="Proteomes" id="UP000297747"/>
    </source>
</evidence>
<organism evidence="1 2">
    <name type="scientific">Streptococcus acidominimus</name>
    <dbReference type="NCBI Taxonomy" id="1326"/>
    <lineage>
        <taxon>Bacteria</taxon>
        <taxon>Bacillati</taxon>
        <taxon>Bacillota</taxon>
        <taxon>Bacilli</taxon>
        <taxon>Lactobacillales</taxon>
        <taxon>Streptococcaceae</taxon>
        <taxon>Streptococcus</taxon>
    </lineage>
</organism>
<accession>A0A4Y9FL47</accession>
<dbReference type="Proteomes" id="UP000297747">
    <property type="component" value="Unassembled WGS sequence"/>
</dbReference>
<name>A0A4Y9FL47_STRAI</name>
<reference evidence="1 2" key="1">
    <citation type="submission" date="2019-03" db="EMBL/GenBank/DDBJ databases">
        <title>Diversity of the mouse oral microbiome.</title>
        <authorList>
            <person name="Joseph S."/>
            <person name="Aduse-Opoku J."/>
            <person name="Curtis M."/>
            <person name="Wade W."/>
            <person name="Hashim A."/>
        </authorList>
    </citation>
    <scope>NUCLEOTIDE SEQUENCE [LARGE SCALE GENOMIC DNA]</scope>
    <source>
        <strain evidence="1 2">HT4</strain>
    </source>
</reference>
<protein>
    <recommendedName>
        <fullName evidence="3">DNA-damage-inducible protein J</fullName>
    </recommendedName>
</protein>
<dbReference type="EMBL" id="SPQA01000036">
    <property type="protein sequence ID" value="TFU29851.1"/>
    <property type="molecule type" value="Genomic_DNA"/>
</dbReference>
<comment type="caution">
    <text evidence="1">The sequence shown here is derived from an EMBL/GenBank/DDBJ whole genome shotgun (WGS) entry which is preliminary data.</text>
</comment>
<dbReference type="InterPro" id="IPR007337">
    <property type="entry name" value="RelB/DinJ"/>
</dbReference>
<dbReference type="AlphaFoldDB" id="A0A4Y9FL47"/>
<evidence type="ECO:0000313" key="1">
    <source>
        <dbReference type="EMBL" id="TFU29851.1"/>
    </source>
</evidence>
<dbReference type="Pfam" id="PF04221">
    <property type="entry name" value="RelB"/>
    <property type="match status" value="1"/>
</dbReference>
<dbReference type="RefSeq" id="WP_135053284.1">
    <property type="nucleotide sequence ID" value="NZ_CAKOCW010000069.1"/>
</dbReference>
<dbReference type="InterPro" id="IPR013321">
    <property type="entry name" value="Arc_rbn_hlx_hlx"/>
</dbReference>
<dbReference type="Gene3D" id="1.10.1220.10">
    <property type="entry name" value="Met repressor-like"/>
    <property type="match status" value="1"/>
</dbReference>
<dbReference type="GO" id="GO:0006355">
    <property type="term" value="P:regulation of DNA-templated transcription"/>
    <property type="evidence" value="ECO:0007669"/>
    <property type="project" value="InterPro"/>
</dbReference>
<sequence length="96" mass="10886">MHTLEKNTQVNFKTNSDLLEKAKAIISAQNLDMTASFNLFLENIVQNKALPFETDTDKERAKLLADLRAEIAKSFDDLEQGRVYNTSEVRANLGIR</sequence>
<evidence type="ECO:0008006" key="3">
    <source>
        <dbReference type="Google" id="ProtNLM"/>
    </source>
</evidence>